<gene>
    <name evidence="2" type="ORF">BOKJ2_LOCUS10799</name>
</gene>
<keyword evidence="3" id="KW-1185">Reference proteome</keyword>
<proteinExistence type="predicted"/>
<dbReference type="EMBL" id="CAJFDH010000005">
    <property type="protein sequence ID" value="CAD5224029.1"/>
    <property type="molecule type" value="Genomic_DNA"/>
</dbReference>
<evidence type="ECO:0000313" key="2">
    <source>
        <dbReference type="EMBL" id="CAD5224029.1"/>
    </source>
</evidence>
<protein>
    <submittedName>
        <fullName evidence="2">Uncharacterized protein</fullName>
    </submittedName>
</protein>
<evidence type="ECO:0000256" key="1">
    <source>
        <dbReference type="SAM" id="MobiDB-lite"/>
    </source>
</evidence>
<sequence>MPSLNSPKTSRLQFSDNKSYFINGHIRCSSVDTTLRAWHDENVPKKARPVKSPNELSRSKTEGERGQQPGIKTKPKNAKSAASPFHTVLFLKKSPKV</sequence>
<evidence type="ECO:0000313" key="3">
    <source>
        <dbReference type="Proteomes" id="UP000614601"/>
    </source>
</evidence>
<feature type="region of interest" description="Disordered" evidence="1">
    <location>
        <begin position="41"/>
        <end position="85"/>
    </location>
</feature>
<comment type="caution">
    <text evidence="2">The sequence shown here is derived from an EMBL/GenBank/DDBJ whole genome shotgun (WGS) entry which is preliminary data.</text>
</comment>
<name>A0A811L8S0_9BILA</name>
<organism evidence="2 3">
    <name type="scientific">Bursaphelenchus okinawaensis</name>
    <dbReference type="NCBI Taxonomy" id="465554"/>
    <lineage>
        <taxon>Eukaryota</taxon>
        <taxon>Metazoa</taxon>
        <taxon>Ecdysozoa</taxon>
        <taxon>Nematoda</taxon>
        <taxon>Chromadorea</taxon>
        <taxon>Rhabditida</taxon>
        <taxon>Tylenchina</taxon>
        <taxon>Tylenchomorpha</taxon>
        <taxon>Aphelenchoidea</taxon>
        <taxon>Aphelenchoididae</taxon>
        <taxon>Bursaphelenchus</taxon>
    </lineage>
</organism>
<dbReference type="Proteomes" id="UP000614601">
    <property type="component" value="Unassembled WGS sequence"/>
</dbReference>
<dbReference type="AlphaFoldDB" id="A0A811L8S0"/>
<accession>A0A811L8S0</accession>
<reference evidence="2" key="1">
    <citation type="submission" date="2020-09" db="EMBL/GenBank/DDBJ databases">
        <authorList>
            <person name="Kikuchi T."/>
        </authorList>
    </citation>
    <scope>NUCLEOTIDE SEQUENCE</scope>
    <source>
        <strain evidence="2">SH1</strain>
    </source>
</reference>
<dbReference type="Proteomes" id="UP000783686">
    <property type="component" value="Unassembled WGS sequence"/>
</dbReference>
<dbReference type="EMBL" id="CAJFCW020000005">
    <property type="protein sequence ID" value="CAG9119434.1"/>
    <property type="molecule type" value="Genomic_DNA"/>
</dbReference>